<evidence type="ECO:0008006" key="3">
    <source>
        <dbReference type="Google" id="ProtNLM"/>
    </source>
</evidence>
<dbReference type="EMBL" id="PYSV01000014">
    <property type="protein sequence ID" value="PTA67227.1"/>
    <property type="molecule type" value="Genomic_DNA"/>
</dbReference>
<evidence type="ECO:0000313" key="2">
    <source>
        <dbReference type="Proteomes" id="UP000240317"/>
    </source>
</evidence>
<accession>A0A2T3W5S3</accession>
<organism evidence="1 2">
    <name type="scientific">Deinococcus arcticus</name>
    <dbReference type="NCBI Taxonomy" id="2136176"/>
    <lineage>
        <taxon>Bacteria</taxon>
        <taxon>Thermotogati</taxon>
        <taxon>Deinococcota</taxon>
        <taxon>Deinococci</taxon>
        <taxon>Deinococcales</taxon>
        <taxon>Deinococcaceae</taxon>
        <taxon>Deinococcus</taxon>
    </lineage>
</organism>
<reference evidence="1 2" key="1">
    <citation type="submission" date="2018-03" db="EMBL/GenBank/DDBJ databases">
        <title>Draft genome of Deinococcus sp. OD32.</title>
        <authorList>
            <person name="Wang X.-P."/>
            <person name="Du Z.-J."/>
        </authorList>
    </citation>
    <scope>NUCLEOTIDE SEQUENCE [LARGE SCALE GENOMIC DNA]</scope>
    <source>
        <strain evidence="1 2">OD32</strain>
    </source>
</reference>
<evidence type="ECO:0000313" key="1">
    <source>
        <dbReference type="EMBL" id="PTA67227.1"/>
    </source>
</evidence>
<name>A0A2T3W5S3_9DEIO</name>
<protein>
    <recommendedName>
        <fullName evidence="3">DNA repair protein</fullName>
    </recommendedName>
</protein>
<dbReference type="Proteomes" id="UP000240317">
    <property type="component" value="Unassembled WGS sequence"/>
</dbReference>
<gene>
    <name evidence="1" type="ORF">C8263_14125</name>
</gene>
<comment type="caution">
    <text evidence="1">The sequence shown here is derived from an EMBL/GenBank/DDBJ whole genome shotgun (WGS) entry which is preliminary data.</text>
</comment>
<keyword evidence="2" id="KW-1185">Reference proteome</keyword>
<dbReference type="AlphaFoldDB" id="A0A2T3W5S3"/>
<sequence length="207" mass="22876">MLADGRVVADLNTEPARIAAAYASMAAPDENGLSLWPVLGDGHRTSFRNAAQMRVLIEDGRDFETLWTAEKQGLSARVWRTQTYEGELLAVEYVRPTSAAQLLADAAWDVITRIKDRTLQRELMKRSEQGGILQAFLSARHKEAEANLAQLAEAHFTVQGHVGRLTGSAARDFEAFRALQRATAEELLGLQDRVVKQVGATLYGELR</sequence>
<proteinExistence type="predicted"/>